<proteinExistence type="predicted"/>
<protein>
    <recommendedName>
        <fullName evidence="3">Root meristem growth factor 9</fullName>
    </recommendedName>
</protein>
<dbReference type="InterPro" id="IPR049306">
    <property type="entry name" value="GLV1-2"/>
</dbReference>
<dbReference type="EMBL" id="QZWG01000002">
    <property type="protein sequence ID" value="RZC23905.1"/>
    <property type="molecule type" value="Genomic_DNA"/>
</dbReference>
<evidence type="ECO:0000313" key="1">
    <source>
        <dbReference type="EMBL" id="RZC23905.1"/>
    </source>
</evidence>
<reference evidence="1 2" key="1">
    <citation type="submission" date="2018-09" db="EMBL/GenBank/DDBJ databases">
        <title>A high-quality reference genome of wild soybean provides a powerful tool to mine soybean genomes.</title>
        <authorList>
            <person name="Xie M."/>
            <person name="Chung C.Y.L."/>
            <person name="Li M.-W."/>
            <person name="Wong F.-L."/>
            <person name="Chan T.-F."/>
            <person name="Lam H.-M."/>
        </authorList>
    </citation>
    <scope>NUCLEOTIDE SEQUENCE [LARGE SCALE GENOMIC DNA]</scope>
    <source>
        <strain evidence="2">cv. W05</strain>
        <tissue evidence="1">Hypocotyl of etiolated seedlings</tissue>
    </source>
</reference>
<keyword evidence="2" id="KW-1185">Reference proteome</keyword>
<dbReference type="Proteomes" id="UP000289340">
    <property type="component" value="Chromosome 2"/>
</dbReference>
<dbReference type="AlphaFoldDB" id="A0A445LL57"/>
<name>A0A445LL57_GLYSO</name>
<gene>
    <name evidence="1" type="ORF">D0Y65_003290</name>
</gene>
<comment type="caution">
    <text evidence="1">The sequence shown here is derived from an EMBL/GenBank/DDBJ whole genome shotgun (WGS) entry which is preliminary data.</text>
</comment>
<evidence type="ECO:0000313" key="2">
    <source>
        <dbReference type="Proteomes" id="UP000289340"/>
    </source>
</evidence>
<organism evidence="1 2">
    <name type="scientific">Glycine soja</name>
    <name type="common">Wild soybean</name>
    <dbReference type="NCBI Taxonomy" id="3848"/>
    <lineage>
        <taxon>Eukaryota</taxon>
        <taxon>Viridiplantae</taxon>
        <taxon>Streptophyta</taxon>
        <taxon>Embryophyta</taxon>
        <taxon>Tracheophyta</taxon>
        <taxon>Spermatophyta</taxon>
        <taxon>Magnoliopsida</taxon>
        <taxon>eudicotyledons</taxon>
        <taxon>Gunneridae</taxon>
        <taxon>Pentapetalae</taxon>
        <taxon>rosids</taxon>
        <taxon>fabids</taxon>
        <taxon>Fabales</taxon>
        <taxon>Fabaceae</taxon>
        <taxon>Papilionoideae</taxon>
        <taxon>50 kb inversion clade</taxon>
        <taxon>NPAAA clade</taxon>
        <taxon>indigoferoid/millettioid clade</taxon>
        <taxon>Phaseoleae</taxon>
        <taxon>Glycine</taxon>
        <taxon>Glycine subgen. Soja</taxon>
    </lineage>
</organism>
<evidence type="ECO:0008006" key="3">
    <source>
        <dbReference type="Google" id="ProtNLM"/>
    </source>
</evidence>
<dbReference type="Pfam" id="PF21529">
    <property type="entry name" value="GLV1-2"/>
    <property type="match status" value="1"/>
</dbReference>
<accession>A0A445LL57</accession>
<sequence>MKPVLSTKVVLLIAFLVICYFSSSLIGVSGSRLLSPSLVYCLLAYARSVRTDTFGIHATHLGQENLVNAEKKEKVIKDDEGAQLVSMDYTAPRRKPPIHN</sequence>